<dbReference type="SUPFAM" id="SSF57850">
    <property type="entry name" value="RING/U-box"/>
    <property type="match status" value="1"/>
</dbReference>
<evidence type="ECO:0000313" key="5">
    <source>
        <dbReference type="Proteomes" id="UP000054408"/>
    </source>
</evidence>
<dbReference type="PANTHER" id="PTHR40237:SF1">
    <property type="entry name" value="LD44813P"/>
    <property type="match status" value="1"/>
</dbReference>
<dbReference type="RefSeq" id="XP_013761220.1">
    <property type="nucleotide sequence ID" value="XM_013905766.1"/>
</dbReference>
<dbReference type="Gene3D" id="3.30.40.10">
    <property type="entry name" value="Zinc/RING finger domain, C3HC4 (zinc finger)"/>
    <property type="match status" value="1"/>
</dbReference>
<proteinExistence type="predicted"/>
<evidence type="ECO:0000313" key="4">
    <source>
        <dbReference type="EMBL" id="KNC56190.1"/>
    </source>
</evidence>
<organism evidence="4 5">
    <name type="scientific">Thecamonas trahens ATCC 50062</name>
    <dbReference type="NCBI Taxonomy" id="461836"/>
    <lineage>
        <taxon>Eukaryota</taxon>
        <taxon>Apusozoa</taxon>
        <taxon>Apusomonadida</taxon>
        <taxon>Apusomonadidae</taxon>
        <taxon>Thecamonas</taxon>
    </lineage>
</organism>
<dbReference type="Proteomes" id="UP000054408">
    <property type="component" value="Unassembled WGS sequence"/>
</dbReference>
<dbReference type="InterPro" id="IPR016135">
    <property type="entry name" value="UBQ-conjugating_enzyme/RWD"/>
</dbReference>
<feature type="domain" description="RING-type" evidence="3">
    <location>
        <begin position="284"/>
        <end position="342"/>
    </location>
</feature>
<dbReference type="OrthoDB" id="8062037at2759"/>
<dbReference type="GeneID" id="25561897"/>
<gene>
    <name evidence="4" type="ORF">AMSG_02204</name>
</gene>
<keyword evidence="1" id="KW-0862">Zinc</keyword>
<dbReference type="AlphaFoldDB" id="A0A0L0DVE9"/>
<dbReference type="Pfam" id="PF05773">
    <property type="entry name" value="RWD"/>
    <property type="match status" value="1"/>
</dbReference>
<keyword evidence="1" id="KW-0863">Zinc-finger</keyword>
<feature type="region of interest" description="Disordered" evidence="2">
    <location>
        <begin position="416"/>
        <end position="451"/>
    </location>
</feature>
<evidence type="ECO:0000256" key="2">
    <source>
        <dbReference type="SAM" id="MobiDB-lite"/>
    </source>
</evidence>
<feature type="compositionally biased region" description="Basic residues" evidence="2">
    <location>
        <begin position="428"/>
        <end position="439"/>
    </location>
</feature>
<dbReference type="PANTHER" id="PTHR40237">
    <property type="entry name" value="LD44813P"/>
    <property type="match status" value="1"/>
</dbReference>
<keyword evidence="5" id="KW-1185">Reference proteome</keyword>
<dbReference type="PROSITE" id="PS50089">
    <property type="entry name" value="ZF_RING_2"/>
    <property type="match status" value="1"/>
</dbReference>
<dbReference type="OMA" id="WAHQQAR"/>
<dbReference type="InterPro" id="IPR013083">
    <property type="entry name" value="Znf_RING/FYVE/PHD"/>
</dbReference>
<name>A0A0L0DVE9_THETB</name>
<dbReference type="EMBL" id="GL349440">
    <property type="protein sequence ID" value="KNC56190.1"/>
    <property type="molecule type" value="Genomic_DNA"/>
</dbReference>
<reference evidence="4 5" key="1">
    <citation type="submission" date="2010-05" db="EMBL/GenBank/DDBJ databases">
        <title>The Genome Sequence of Thecamonas trahens ATCC 50062.</title>
        <authorList>
            <consortium name="The Broad Institute Genome Sequencing Platform"/>
            <person name="Russ C."/>
            <person name="Cuomo C."/>
            <person name="Shea T."/>
            <person name="Young S.K."/>
            <person name="Zeng Q."/>
            <person name="Koehrsen M."/>
            <person name="Haas B."/>
            <person name="Borodovsky M."/>
            <person name="Guigo R."/>
            <person name="Alvarado L."/>
            <person name="Berlin A."/>
            <person name="Bochicchio J."/>
            <person name="Borenstein D."/>
            <person name="Chapman S."/>
            <person name="Chen Z."/>
            <person name="Freedman E."/>
            <person name="Gellesch M."/>
            <person name="Goldberg J."/>
            <person name="Griggs A."/>
            <person name="Gujja S."/>
            <person name="Heilman E."/>
            <person name="Heiman D."/>
            <person name="Hepburn T."/>
            <person name="Howarth C."/>
            <person name="Jen D."/>
            <person name="Larson L."/>
            <person name="Mehta T."/>
            <person name="Park D."/>
            <person name="Pearson M."/>
            <person name="Roberts A."/>
            <person name="Saif S."/>
            <person name="Shenoy N."/>
            <person name="Sisk P."/>
            <person name="Stolte C."/>
            <person name="Sykes S."/>
            <person name="Thomson T."/>
            <person name="Walk T."/>
            <person name="White J."/>
            <person name="Yandava C."/>
            <person name="Burger G."/>
            <person name="Gray M.W."/>
            <person name="Holland P.W.H."/>
            <person name="King N."/>
            <person name="Lang F.B.F."/>
            <person name="Roger A.J."/>
            <person name="Ruiz-Trillo I."/>
            <person name="Lander E."/>
            <person name="Nusbaum C."/>
        </authorList>
    </citation>
    <scope>NUCLEOTIDE SEQUENCE [LARGE SCALE GENOMIC DNA]</scope>
    <source>
        <strain evidence="4 5">ATCC 50062</strain>
    </source>
</reference>
<dbReference type="SUPFAM" id="SSF54495">
    <property type="entry name" value="UBC-like"/>
    <property type="match status" value="1"/>
</dbReference>
<protein>
    <recommendedName>
        <fullName evidence="3">RING-type domain-containing protein</fullName>
    </recommendedName>
</protein>
<dbReference type="eggNOG" id="ENOG502QQF2">
    <property type="taxonomic scope" value="Eukaryota"/>
</dbReference>
<keyword evidence="1" id="KW-0479">Metal-binding</keyword>
<dbReference type="InterPro" id="IPR006575">
    <property type="entry name" value="RWD_dom"/>
</dbReference>
<sequence>MASDVSSERERMVLKELARARDHIPDDELVSCVRELVLVRLCITPYKEVTLQIQFPPGYPASPVVVILKSKALPQSLVAKLKNLCEAEAAAHVAMCQVVPVYDKLKGFMVQNLLIAAWDELVALRSDGGDGEETLSKKIKLYEAQGKVKLVLAQGKYKLTAELTIDNQYPASPVELEITRSNFTPQYEAMFAAHAKELARLAVSGPLQRLSTTKTRSSYAGSTFAERGGRRILGKTRRLLADLEAAEAAASTPEPSKTVEPRRSLLEVAQYLMSSVANYPTQPCQCCEEPVFPADPTELGKVTSKALQVERVYCGHFYHYGCLDVFLNSPPFNSDGKPCPACGKRIFHRKWSNDAKELESGWAHKQARHREIGEVIDFLGEDAVGETYEGAPPPWLAGALARAGLVVPGDVAAAATAAAAPPPSSAAGKRKRKKKKKATARMAQDDMSAFL</sequence>
<accession>A0A0L0DVE9</accession>
<dbReference type="InterPro" id="IPR001841">
    <property type="entry name" value="Znf_RING"/>
</dbReference>
<dbReference type="GO" id="GO:0008270">
    <property type="term" value="F:zinc ion binding"/>
    <property type="evidence" value="ECO:0007669"/>
    <property type="project" value="UniProtKB-KW"/>
</dbReference>
<evidence type="ECO:0000256" key="1">
    <source>
        <dbReference type="PROSITE-ProRule" id="PRU00175"/>
    </source>
</evidence>
<evidence type="ECO:0000259" key="3">
    <source>
        <dbReference type="PROSITE" id="PS50089"/>
    </source>
</evidence>